<comment type="caution">
    <text evidence="2">The sequence shown here is derived from an EMBL/GenBank/DDBJ whole genome shotgun (WGS) entry which is preliminary data.</text>
</comment>
<dbReference type="InterPro" id="IPR013783">
    <property type="entry name" value="Ig-like_fold"/>
</dbReference>
<dbReference type="PROSITE" id="PS50835">
    <property type="entry name" value="IG_LIKE"/>
    <property type="match status" value="1"/>
</dbReference>
<dbReference type="AlphaFoldDB" id="A0A6V7UVS8"/>
<sequence length="98" mass="11289">MNIKVCMAIHEAYGKEAKTASISLDVFYPPKVIIEVEPEDNEKIRESGSIRLLCRSDSRSKEELKYTWNRDGEPERLEILANNCISISSLRFNENVKK</sequence>
<evidence type="ECO:0000313" key="3">
    <source>
        <dbReference type="Proteomes" id="UP000580250"/>
    </source>
</evidence>
<dbReference type="Gene3D" id="2.60.40.10">
    <property type="entry name" value="Immunoglobulins"/>
    <property type="match status" value="1"/>
</dbReference>
<dbReference type="InterPro" id="IPR036179">
    <property type="entry name" value="Ig-like_dom_sf"/>
</dbReference>
<gene>
    <name evidence="2" type="ORF">MENT_LOCUS17385</name>
</gene>
<feature type="domain" description="Ig-like" evidence="1">
    <location>
        <begin position="30"/>
        <end position="98"/>
    </location>
</feature>
<dbReference type="SUPFAM" id="SSF48726">
    <property type="entry name" value="Immunoglobulin"/>
    <property type="match status" value="1"/>
</dbReference>
<organism evidence="2 3">
    <name type="scientific">Meloidogyne enterolobii</name>
    <name type="common">Root-knot nematode worm</name>
    <name type="synonym">Meloidogyne mayaguensis</name>
    <dbReference type="NCBI Taxonomy" id="390850"/>
    <lineage>
        <taxon>Eukaryota</taxon>
        <taxon>Metazoa</taxon>
        <taxon>Ecdysozoa</taxon>
        <taxon>Nematoda</taxon>
        <taxon>Chromadorea</taxon>
        <taxon>Rhabditida</taxon>
        <taxon>Tylenchina</taxon>
        <taxon>Tylenchomorpha</taxon>
        <taxon>Tylenchoidea</taxon>
        <taxon>Meloidogynidae</taxon>
        <taxon>Meloidogyninae</taxon>
        <taxon>Meloidogyne</taxon>
    </lineage>
</organism>
<proteinExistence type="predicted"/>
<accession>A0A6V7UVS8</accession>
<reference evidence="2 3" key="1">
    <citation type="submission" date="2020-08" db="EMBL/GenBank/DDBJ databases">
        <authorList>
            <person name="Koutsovoulos G."/>
            <person name="Danchin GJ E."/>
        </authorList>
    </citation>
    <scope>NUCLEOTIDE SEQUENCE [LARGE SCALE GENOMIC DNA]</scope>
</reference>
<dbReference type="Proteomes" id="UP000580250">
    <property type="component" value="Unassembled WGS sequence"/>
</dbReference>
<protein>
    <recommendedName>
        <fullName evidence="1">Ig-like domain-containing protein</fullName>
    </recommendedName>
</protein>
<evidence type="ECO:0000259" key="1">
    <source>
        <dbReference type="PROSITE" id="PS50835"/>
    </source>
</evidence>
<dbReference type="InterPro" id="IPR007110">
    <property type="entry name" value="Ig-like_dom"/>
</dbReference>
<evidence type="ECO:0000313" key="2">
    <source>
        <dbReference type="EMBL" id="CAD2165772.1"/>
    </source>
</evidence>
<name>A0A6V7UVS8_MELEN</name>
<dbReference type="OrthoDB" id="6413693at2759"/>
<dbReference type="EMBL" id="CAJEWN010000112">
    <property type="protein sequence ID" value="CAD2165772.1"/>
    <property type="molecule type" value="Genomic_DNA"/>
</dbReference>